<dbReference type="RefSeq" id="WP_380940714.1">
    <property type="nucleotide sequence ID" value="NZ_JBHUFC010000003.1"/>
</dbReference>
<feature type="transmembrane region" description="Helical" evidence="1">
    <location>
        <begin position="85"/>
        <end position="106"/>
    </location>
</feature>
<protein>
    <submittedName>
        <fullName evidence="4">FecR family protein</fullName>
    </submittedName>
</protein>
<sequence>MPIVNIDGADMIDRAIAWHVRLPDATPEVWAAFVDWLEADPAHAAAYDRIAAADRALDARAFPAPAPLAGNDNDACAASPRRRGWWLAGGGAVAAGVAALLAITLLPTRADPYVVATAAGERRSVDLPDGSRIELSGGTRLRLDRAAPRFAALEAGEALFHVRHDPGAPFVVVADGRTVQDVGTVFNVASDGHHLSVAVAEGAVVYEPKGVAVRLNPGDALQATSGATNFVRSTVAPREVGGWREGVLTFTSEPLGEVAAALERLYGFHIILSPGLSARPFTGMVRFSGTADRDVPHLAELIGATWRRDKQGWVLAEGAGR</sequence>
<dbReference type="PANTHER" id="PTHR30273:SF2">
    <property type="entry name" value="PROTEIN FECR"/>
    <property type="match status" value="1"/>
</dbReference>
<proteinExistence type="predicted"/>
<dbReference type="Gene3D" id="2.60.120.1440">
    <property type="match status" value="1"/>
</dbReference>
<comment type="caution">
    <text evidence="4">The sequence shown here is derived from an EMBL/GenBank/DDBJ whole genome shotgun (WGS) entry which is preliminary data.</text>
</comment>
<dbReference type="InterPro" id="IPR012373">
    <property type="entry name" value="Ferrdict_sens_TM"/>
</dbReference>
<dbReference type="InterPro" id="IPR032623">
    <property type="entry name" value="FecR_N"/>
</dbReference>
<keyword evidence="1" id="KW-0472">Membrane</keyword>
<keyword evidence="1" id="KW-1133">Transmembrane helix</keyword>
<dbReference type="Pfam" id="PF16220">
    <property type="entry name" value="DUF4880"/>
    <property type="match status" value="1"/>
</dbReference>
<dbReference type="InterPro" id="IPR006860">
    <property type="entry name" value="FecR"/>
</dbReference>
<organism evidence="4 5">
    <name type="scientific">Sphingomonas floccifaciens</name>
    <dbReference type="NCBI Taxonomy" id="1844115"/>
    <lineage>
        <taxon>Bacteria</taxon>
        <taxon>Pseudomonadati</taxon>
        <taxon>Pseudomonadota</taxon>
        <taxon>Alphaproteobacteria</taxon>
        <taxon>Sphingomonadales</taxon>
        <taxon>Sphingomonadaceae</taxon>
        <taxon>Sphingomonas</taxon>
    </lineage>
</organism>
<evidence type="ECO:0000259" key="2">
    <source>
        <dbReference type="Pfam" id="PF04773"/>
    </source>
</evidence>
<evidence type="ECO:0000259" key="3">
    <source>
        <dbReference type="Pfam" id="PF16220"/>
    </source>
</evidence>
<feature type="domain" description="FecR protein" evidence="2">
    <location>
        <begin position="114"/>
        <end position="204"/>
    </location>
</feature>
<name>A0ABW4NE84_9SPHN</name>
<reference evidence="5" key="1">
    <citation type="journal article" date="2019" name="Int. J. Syst. Evol. Microbiol.">
        <title>The Global Catalogue of Microorganisms (GCM) 10K type strain sequencing project: providing services to taxonomists for standard genome sequencing and annotation.</title>
        <authorList>
            <consortium name="The Broad Institute Genomics Platform"/>
            <consortium name="The Broad Institute Genome Sequencing Center for Infectious Disease"/>
            <person name="Wu L."/>
            <person name="Ma J."/>
        </authorList>
    </citation>
    <scope>NUCLEOTIDE SEQUENCE [LARGE SCALE GENOMIC DNA]</scope>
    <source>
        <strain evidence="5">Q85</strain>
    </source>
</reference>
<feature type="domain" description="FecR N-terminal" evidence="3">
    <location>
        <begin position="13"/>
        <end position="52"/>
    </location>
</feature>
<accession>A0ABW4NE84</accession>
<keyword evidence="5" id="KW-1185">Reference proteome</keyword>
<dbReference type="Pfam" id="PF04773">
    <property type="entry name" value="FecR"/>
    <property type="match status" value="1"/>
</dbReference>
<dbReference type="Proteomes" id="UP001597283">
    <property type="component" value="Unassembled WGS sequence"/>
</dbReference>
<dbReference type="PIRSF" id="PIRSF018266">
    <property type="entry name" value="FecR"/>
    <property type="match status" value="1"/>
</dbReference>
<evidence type="ECO:0000313" key="4">
    <source>
        <dbReference type="EMBL" id="MFD1788329.1"/>
    </source>
</evidence>
<evidence type="ECO:0000313" key="5">
    <source>
        <dbReference type="Proteomes" id="UP001597283"/>
    </source>
</evidence>
<dbReference type="EMBL" id="JBHUFC010000003">
    <property type="protein sequence ID" value="MFD1788329.1"/>
    <property type="molecule type" value="Genomic_DNA"/>
</dbReference>
<dbReference type="Gene3D" id="3.55.50.30">
    <property type="match status" value="1"/>
</dbReference>
<dbReference type="PANTHER" id="PTHR30273">
    <property type="entry name" value="PERIPLASMIC SIGNAL SENSOR AND SIGMA FACTOR ACTIVATOR FECR-RELATED"/>
    <property type="match status" value="1"/>
</dbReference>
<evidence type="ECO:0000256" key="1">
    <source>
        <dbReference type="SAM" id="Phobius"/>
    </source>
</evidence>
<keyword evidence="1" id="KW-0812">Transmembrane</keyword>
<gene>
    <name evidence="4" type="ORF">ACFSC3_12180</name>
</gene>